<organism evidence="13 14">
    <name type="scientific">Planctopirus hydrillae</name>
    <dbReference type="NCBI Taxonomy" id="1841610"/>
    <lineage>
        <taxon>Bacteria</taxon>
        <taxon>Pseudomonadati</taxon>
        <taxon>Planctomycetota</taxon>
        <taxon>Planctomycetia</taxon>
        <taxon>Planctomycetales</taxon>
        <taxon>Planctomycetaceae</taxon>
        <taxon>Planctopirus</taxon>
    </lineage>
</organism>
<dbReference type="OrthoDB" id="9768133at2"/>
<dbReference type="EMBL" id="LYDR01000154">
    <property type="protein sequence ID" value="ODA28326.1"/>
    <property type="molecule type" value="Genomic_DNA"/>
</dbReference>
<feature type="active site" evidence="10 12">
    <location>
        <position position="577"/>
    </location>
</feature>
<dbReference type="PANTHER" id="PTHR30523">
    <property type="entry name" value="PHOSPHOENOLPYRUVATE CARBOXYLASE"/>
    <property type="match status" value="1"/>
</dbReference>
<comment type="caution">
    <text evidence="13">The sequence shown here is derived from an EMBL/GenBank/DDBJ whole genome shotgun (WGS) entry which is preliminary data.</text>
</comment>
<dbReference type="GO" id="GO:0008964">
    <property type="term" value="F:phosphoenolpyruvate carboxylase activity"/>
    <property type="evidence" value="ECO:0007669"/>
    <property type="project" value="UniProtKB-UniRule"/>
</dbReference>
<evidence type="ECO:0000256" key="3">
    <source>
        <dbReference type="ARBA" id="ARBA00008346"/>
    </source>
</evidence>
<dbReference type="GO" id="GO:0000287">
    <property type="term" value="F:magnesium ion binding"/>
    <property type="evidence" value="ECO:0007669"/>
    <property type="project" value="UniProtKB-UniRule"/>
</dbReference>
<evidence type="ECO:0000256" key="4">
    <source>
        <dbReference type="ARBA" id="ARBA00012305"/>
    </source>
</evidence>
<comment type="catalytic activity">
    <reaction evidence="9 10">
        <text>oxaloacetate + phosphate = phosphoenolpyruvate + hydrogencarbonate</text>
        <dbReference type="Rhea" id="RHEA:28370"/>
        <dbReference type="ChEBI" id="CHEBI:16452"/>
        <dbReference type="ChEBI" id="CHEBI:17544"/>
        <dbReference type="ChEBI" id="CHEBI:43474"/>
        <dbReference type="ChEBI" id="CHEBI:58702"/>
        <dbReference type="EC" id="4.1.1.31"/>
    </reaction>
</comment>
<dbReference type="PROSITE" id="PS00781">
    <property type="entry name" value="PEPCASE_1"/>
    <property type="match status" value="1"/>
</dbReference>
<comment type="function">
    <text evidence="2 10">Forms oxaloacetate, a four-carbon dicarboxylic acid source for the tricarboxylic acid cycle.</text>
</comment>
<dbReference type="HAMAP" id="MF_00595">
    <property type="entry name" value="PEPcase_type1"/>
    <property type="match status" value="1"/>
</dbReference>
<dbReference type="SUPFAM" id="SSF51621">
    <property type="entry name" value="Phosphoenolpyruvate/pyruvate domain"/>
    <property type="match status" value="1"/>
</dbReference>
<evidence type="ECO:0000256" key="12">
    <source>
        <dbReference type="PROSITE-ProRule" id="PRU10112"/>
    </source>
</evidence>
<dbReference type="PRINTS" id="PR00150">
    <property type="entry name" value="PEPCARBXLASE"/>
</dbReference>
<dbReference type="GO" id="GO:0006099">
    <property type="term" value="P:tricarboxylic acid cycle"/>
    <property type="evidence" value="ECO:0007669"/>
    <property type="project" value="InterPro"/>
</dbReference>
<dbReference type="InterPro" id="IPR018129">
    <property type="entry name" value="PEP_COase_Lys_AS"/>
</dbReference>
<evidence type="ECO:0000256" key="11">
    <source>
        <dbReference type="PROSITE-ProRule" id="PRU10111"/>
    </source>
</evidence>
<comment type="similarity">
    <text evidence="3 10">Belongs to the PEPCase type 1 family.</text>
</comment>
<evidence type="ECO:0000256" key="6">
    <source>
        <dbReference type="ARBA" id="ARBA00022842"/>
    </source>
</evidence>
<dbReference type="Gene3D" id="1.20.1440.90">
    <property type="entry name" value="Phosphoenolpyruvate/pyruvate domain"/>
    <property type="match status" value="1"/>
</dbReference>
<keyword evidence="6 10" id="KW-0460">Magnesium</keyword>
<dbReference type="InterPro" id="IPR021135">
    <property type="entry name" value="PEP_COase"/>
</dbReference>
<dbReference type="EC" id="4.1.1.31" evidence="4 10"/>
<dbReference type="Proteomes" id="UP000094828">
    <property type="component" value="Unassembled WGS sequence"/>
</dbReference>
<dbReference type="STRING" id="1841610.A6X21_01430"/>
<accession>A0A1C3E501</accession>
<reference evidence="13 14" key="1">
    <citation type="submission" date="2016-05" db="EMBL/GenBank/DDBJ databases">
        <title>Genomic and physiological characterization of Planctopirus sp. isolated from fresh water lake.</title>
        <authorList>
            <person name="Subhash Y."/>
            <person name="Ramana C."/>
        </authorList>
    </citation>
    <scope>NUCLEOTIDE SEQUENCE [LARGE SCALE GENOMIC DNA]</scope>
    <source>
        <strain evidence="13 14">JC280</strain>
    </source>
</reference>
<keyword evidence="8 10" id="KW-0120">Carbon dioxide fixation</keyword>
<dbReference type="InterPro" id="IPR022805">
    <property type="entry name" value="PEP_COase_bac/pln-type"/>
</dbReference>
<evidence type="ECO:0000256" key="10">
    <source>
        <dbReference type="HAMAP-Rule" id="MF_00595"/>
    </source>
</evidence>
<dbReference type="NCBIfam" id="NF000584">
    <property type="entry name" value="PRK00009.1"/>
    <property type="match status" value="1"/>
</dbReference>
<dbReference type="GO" id="GO:0015977">
    <property type="term" value="P:carbon fixation"/>
    <property type="evidence" value="ECO:0007669"/>
    <property type="project" value="UniProtKB-UniRule"/>
</dbReference>
<evidence type="ECO:0000256" key="1">
    <source>
        <dbReference type="ARBA" id="ARBA00001946"/>
    </source>
</evidence>
<dbReference type="InterPro" id="IPR015813">
    <property type="entry name" value="Pyrv/PenolPyrv_kinase-like_dom"/>
</dbReference>
<dbReference type="GO" id="GO:0005829">
    <property type="term" value="C:cytosol"/>
    <property type="evidence" value="ECO:0007669"/>
    <property type="project" value="TreeGrafter"/>
</dbReference>
<evidence type="ECO:0000256" key="5">
    <source>
        <dbReference type="ARBA" id="ARBA00022419"/>
    </source>
</evidence>
<dbReference type="PANTHER" id="PTHR30523:SF6">
    <property type="entry name" value="PHOSPHOENOLPYRUVATE CARBOXYLASE"/>
    <property type="match status" value="1"/>
</dbReference>
<evidence type="ECO:0000256" key="7">
    <source>
        <dbReference type="ARBA" id="ARBA00023239"/>
    </source>
</evidence>
<evidence type="ECO:0000313" key="14">
    <source>
        <dbReference type="Proteomes" id="UP000094828"/>
    </source>
</evidence>
<dbReference type="PROSITE" id="PS00393">
    <property type="entry name" value="PEPCASE_2"/>
    <property type="match status" value="1"/>
</dbReference>
<keyword evidence="14" id="KW-1185">Reference proteome</keyword>
<gene>
    <name evidence="10" type="primary">ppc</name>
    <name evidence="13" type="ORF">A6X21_01430</name>
</gene>
<sequence>MSAKPILRSDVETLTSLLGGAIVEQAGSDLAALLMRIRQLSRERRVGLPGAAERLVELLAGLNEDQLDLLTKSLSIYFDLANVAEDLQRIRVIRQRERQSEGSVRKESLGDAIAQLKKQGATAEAVQHLLDKLHIGLVFTAHPTEAKRRTTRRILRQLRSDLTTAHQGDLLPRESGVLQERIRGSLTLLWQIDPMRPQPPTVMQEVERGLFFFDGLWDIVPLIFQDLRSALAEHYPGFKFHVPPFLKFGSWIGGDRDGNPFVTAQVTSDTLRLLETTAIERHLKTTRELADLLVVSDRGMQPDDPVYAVLQKTFGAHPELEQLVGDAPEAEPYRRWIKVIELKLRKRIEPALASPLKAYQTAAELEADARLIEESLLRRKGDRIHASFLAAWLDQIRTFGLQVSALDVRQDSRVHVDVLQEVFARTGIYAEYAKADEKTRQKILTTPHDLGMNVFEGELSDMARETFSLYKLMAETVRAGGIERFGGHIVSMTHYASDILVILWFWKWAWKVTAGESRAELPHLPLMPLLETIDDLRQGPSILTDLLSVPDYLAYLKKDQGAQPLQNVMVGYSDSTKDGGYLAASWGLYRAQEQLSDVLASQGVRLRVFHGRGGALGRGGGPAARAILSLPPKSVDGSLRVTEQGEVLAERYDEPQIAFRHLEQVTWATLLVSSTQEGHWPEDWFTHLDELAQQSYLHYRKLVDDPGFLMYFDRATPISEIERLPIGSRPARRRERKSLSDLRAIPWTFAWTQSRHMIPAWFGLGKALHDAVARNNEDWSRYQEMYRTWPIFQAIIDNATLALMKADLQIANRYADLVEDREVAKRLWSMIHEEYDRSRASVLMITGESSLLSNTPWLQTSIQERNPYVDPLNLIQVELLKRAREGSIEADRAARLQHSVRLTIQGVAAGLRTTG</sequence>
<evidence type="ECO:0000256" key="2">
    <source>
        <dbReference type="ARBA" id="ARBA00003670"/>
    </source>
</evidence>
<proteinExistence type="inferred from homology"/>
<evidence type="ECO:0000256" key="8">
    <source>
        <dbReference type="ARBA" id="ARBA00023300"/>
    </source>
</evidence>
<evidence type="ECO:0000256" key="9">
    <source>
        <dbReference type="ARBA" id="ARBA00048995"/>
    </source>
</evidence>
<dbReference type="Pfam" id="PF00311">
    <property type="entry name" value="PEPcase"/>
    <property type="match status" value="1"/>
</dbReference>
<name>A0A1C3E501_9PLAN</name>
<dbReference type="InterPro" id="IPR033129">
    <property type="entry name" value="PEPCASE_His_AS"/>
</dbReference>
<evidence type="ECO:0000313" key="13">
    <source>
        <dbReference type="EMBL" id="ODA28326.1"/>
    </source>
</evidence>
<keyword evidence="7 10" id="KW-0456">Lyase</keyword>
<comment type="subunit">
    <text evidence="10">Homotetramer.</text>
</comment>
<dbReference type="RefSeq" id="WP_068852765.1">
    <property type="nucleotide sequence ID" value="NZ_LYDR01000154.1"/>
</dbReference>
<feature type="active site" evidence="10 11">
    <location>
        <position position="142"/>
    </location>
</feature>
<keyword evidence="13" id="KW-0670">Pyruvate</keyword>
<dbReference type="GO" id="GO:0006107">
    <property type="term" value="P:oxaloacetate metabolic process"/>
    <property type="evidence" value="ECO:0007669"/>
    <property type="project" value="UniProtKB-UniRule"/>
</dbReference>
<dbReference type="AlphaFoldDB" id="A0A1C3E501"/>
<protein>
    <recommendedName>
        <fullName evidence="5 10">Phosphoenolpyruvate carboxylase</fullName>
        <shortName evidence="10">PEPC</shortName>
        <shortName evidence="10">PEPCase</shortName>
        <ecNumber evidence="4 10">4.1.1.31</ecNumber>
    </recommendedName>
</protein>
<comment type="cofactor">
    <cofactor evidence="1 10">
        <name>Mg(2+)</name>
        <dbReference type="ChEBI" id="CHEBI:18420"/>
    </cofactor>
</comment>